<organism evidence="10 11">
    <name type="scientific">Trichlorobacter thiogenes</name>
    <dbReference type="NCBI Taxonomy" id="115783"/>
    <lineage>
        <taxon>Bacteria</taxon>
        <taxon>Pseudomonadati</taxon>
        <taxon>Thermodesulfobacteriota</taxon>
        <taxon>Desulfuromonadia</taxon>
        <taxon>Geobacterales</taxon>
        <taxon>Geobacteraceae</taxon>
        <taxon>Trichlorobacter</taxon>
    </lineage>
</organism>
<dbReference type="NCBIfam" id="NF007013">
    <property type="entry name" value="PRK09477.1"/>
    <property type="match status" value="1"/>
</dbReference>
<evidence type="ECO:0000256" key="6">
    <source>
        <dbReference type="ARBA" id="ARBA00023004"/>
    </source>
</evidence>
<dbReference type="RefSeq" id="WP_078789196.1">
    <property type="nucleotide sequence ID" value="NZ_FUWR01000003.1"/>
</dbReference>
<accession>A0A1T4LIQ2</accession>
<dbReference type="NCBIfam" id="TIGR02163">
    <property type="entry name" value="napH"/>
    <property type="match status" value="1"/>
</dbReference>
<dbReference type="PANTHER" id="PTHR30176:SF3">
    <property type="entry name" value="FERREDOXIN-TYPE PROTEIN NAPH"/>
    <property type="match status" value="1"/>
</dbReference>
<keyword evidence="6" id="KW-0408">Iron</keyword>
<dbReference type="STRING" id="115783.SAMN02745119_00912"/>
<evidence type="ECO:0000256" key="7">
    <source>
        <dbReference type="ARBA" id="ARBA00023014"/>
    </source>
</evidence>
<feature type="transmembrane region" description="Helical" evidence="8">
    <location>
        <begin position="12"/>
        <end position="31"/>
    </location>
</feature>
<dbReference type="InterPro" id="IPR017900">
    <property type="entry name" value="4Fe4S_Fe_S_CS"/>
</dbReference>
<feature type="domain" description="4Fe-4S ferredoxin-type" evidence="9">
    <location>
        <begin position="227"/>
        <end position="256"/>
    </location>
</feature>
<keyword evidence="8" id="KW-0812">Transmembrane</keyword>
<feature type="transmembrane region" description="Helical" evidence="8">
    <location>
        <begin position="119"/>
        <end position="136"/>
    </location>
</feature>
<dbReference type="GO" id="GO:0051539">
    <property type="term" value="F:4 iron, 4 sulfur cluster binding"/>
    <property type="evidence" value="ECO:0007669"/>
    <property type="project" value="UniProtKB-KW"/>
</dbReference>
<keyword evidence="4" id="KW-0677">Repeat</keyword>
<evidence type="ECO:0000256" key="2">
    <source>
        <dbReference type="ARBA" id="ARBA00022485"/>
    </source>
</evidence>
<dbReference type="SUPFAM" id="SSF54862">
    <property type="entry name" value="4Fe-4S ferredoxins"/>
    <property type="match status" value="1"/>
</dbReference>
<keyword evidence="3" id="KW-0479">Metal-binding</keyword>
<dbReference type="GO" id="GO:0005886">
    <property type="term" value="C:plasma membrane"/>
    <property type="evidence" value="ECO:0007669"/>
    <property type="project" value="TreeGrafter"/>
</dbReference>
<sequence>MNFKRWTIARHTVQLLMIALLASPLAGLAIFRGNLAAAELLGLPLADPLAFLQATLGGLVFVVSYLLSTLAVVAFYFLLGGRTFCGWVCPVGLITELADKLRKKLGTGATVLPLNLNRWSLLLVLAVVTITGIPLFEVVSPIGIINRAVVFGSLLPLLLVAAILLTELLVARRVWCRSLCPLGGFYSLLAGASPLRIGFIAERCTHCNDCLKVCPVEEVLQPSLELNQPQVAAGDCTRCMACLDACPSKALTISVGYHSRSKDTTDPHKGGR</sequence>
<proteinExistence type="predicted"/>
<dbReference type="Proteomes" id="UP000190102">
    <property type="component" value="Unassembled WGS sequence"/>
</dbReference>
<feature type="transmembrane region" description="Helical" evidence="8">
    <location>
        <begin position="51"/>
        <end position="79"/>
    </location>
</feature>
<feature type="domain" description="4Fe-4S ferredoxin-type" evidence="9">
    <location>
        <begin position="195"/>
        <end position="225"/>
    </location>
</feature>
<dbReference type="PANTHER" id="PTHR30176">
    <property type="entry name" value="FERREDOXIN-TYPE PROTEIN NAPH"/>
    <property type="match status" value="1"/>
</dbReference>
<keyword evidence="2" id="KW-0004">4Fe-4S</keyword>
<keyword evidence="8" id="KW-1133">Transmembrane helix</keyword>
<keyword evidence="8" id="KW-0472">Membrane</keyword>
<dbReference type="InterPro" id="IPR017896">
    <property type="entry name" value="4Fe4S_Fe-S-bd"/>
</dbReference>
<keyword evidence="1" id="KW-0813">Transport</keyword>
<keyword evidence="7" id="KW-0411">Iron-sulfur</keyword>
<dbReference type="OrthoDB" id="9811700at2"/>
<evidence type="ECO:0000256" key="1">
    <source>
        <dbReference type="ARBA" id="ARBA00022448"/>
    </source>
</evidence>
<dbReference type="InterPro" id="IPR051684">
    <property type="entry name" value="Electron_Trans/Redox"/>
</dbReference>
<evidence type="ECO:0000256" key="4">
    <source>
        <dbReference type="ARBA" id="ARBA00022737"/>
    </source>
</evidence>
<dbReference type="GO" id="GO:0046872">
    <property type="term" value="F:metal ion binding"/>
    <property type="evidence" value="ECO:0007669"/>
    <property type="project" value="UniProtKB-KW"/>
</dbReference>
<evidence type="ECO:0000259" key="9">
    <source>
        <dbReference type="PROSITE" id="PS51379"/>
    </source>
</evidence>
<evidence type="ECO:0000256" key="8">
    <source>
        <dbReference type="SAM" id="Phobius"/>
    </source>
</evidence>
<evidence type="ECO:0000313" key="10">
    <source>
        <dbReference type="EMBL" id="SJZ54447.1"/>
    </source>
</evidence>
<keyword evidence="5" id="KW-0249">Electron transport</keyword>
<reference evidence="11" key="1">
    <citation type="submission" date="2017-02" db="EMBL/GenBank/DDBJ databases">
        <authorList>
            <person name="Varghese N."/>
            <person name="Submissions S."/>
        </authorList>
    </citation>
    <scope>NUCLEOTIDE SEQUENCE [LARGE SCALE GENOMIC DNA]</scope>
    <source>
        <strain evidence="11">ATCC BAA-34</strain>
    </source>
</reference>
<evidence type="ECO:0000256" key="3">
    <source>
        <dbReference type="ARBA" id="ARBA00022723"/>
    </source>
</evidence>
<dbReference type="Pfam" id="PF13237">
    <property type="entry name" value="Fer4_10"/>
    <property type="match status" value="1"/>
</dbReference>
<keyword evidence="11" id="KW-1185">Reference proteome</keyword>
<dbReference type="PROSITE" id="PS00198">
    <property type="entry name" value="4FE4S_FER_1"/>
    <property type="match status" value="1"/>
</dbReference>
<evidence type="ECO:0000313" key="11">
    <source>
        <dbReference type="Proteomes" id="UP000190102"/>
    </source>
</evidence>
<dbReference type="Gene3D" id="3.30.70.20">
    <property type="match status" value="1"/>
</dbReference>
<gene>
    <name evidence="10" type="ORF">SAMN02745119_00912</name>
</gene>
<protein>
    <submittedName>
        <fullName evidence="10">Periplasmic nitrate reductase subunit NapH</fullName>
    </submittedName>
</protein>
<dbReference type="EMBL" id="FUWR01000003">
    <property type="protein sequence ID" value="SJZ54447.1"/>
    <property type="molecule type" value="Genomic_DNA"/>
</dbReference>
<dbReference type="InterPro" id="IPR011886">
    <property type="entry name" value="NapH_MauN"/>
</dbReference>
<name>A0A1T4LIQ2_9BACT</name>
<dbReference type="PROSITE" id="PS51379">
    <property type="entry name" value="4FE4S_FER_2"/>
    <property type="match status" value="2"/>
</dbReference>
<feature type="transmembrane region" description="Helical" evidence="8">
    <location>
        <begin position="148"/>
        <end position="170"/>
    </location>
</feature>
<evidence type="ECO:0000256" key="5">
    <source>
        <dbReference type="ARBA" id="ARBA00022982"/>
    </source>
</evidence>
<dbReference type="Pfam" id="PF12801">
    <property type="entry name" value="Fer4_5"/>
    <property type="match status" value="2"/>
</dbReference>
<dbReference type="AlphaFoldDB" id="A0A1T4LIQ2"/>